<dbReference type="AlphaFoldDB" id="A0A3B0BYY8"/>
<dbReference type="SUPFAM" id="SSF51905">
    <property type="entry name" value="FAD/NAD(P)-binding domain"/>
    <property type="match status" value="1"/>
</dbReference>
<keyword evidence="5" id="KW-0560">Oxidoreductase</keyword>
<evidence type="ECO:0000256" key="3">
    <source>
        <dbReference type="ARBA" id="ARBA00022630"/>
    </source>
</evidence>
<dbReference type="PANTHER" id="PTHR42784">
    <property type="entry name" value="PYRANOSE 2-OXIDASE"/>
    <property type="match status" value="1"/>
</dbReference>
<protein>
    <submittedName>
        <fullName evidence="9">GMC family oxidoreductase</fullName>
    </submittedName>
</protein>
<dbReference type="InterPro" id="IPR000172">
    <property type="entry name" value="GMC_OxRdtase_N"/>
</dbReference>
<keyword evidence="4" id="KW-0274">FAD</keyword>
<dbReference type="GO" id="GO:0050660">
    <property type="term" value="F:flavin adenine dinucleotide binding"/>
    <property type="evidence" value="ECO:0007669"/>
    <property type="project" value="InterPro"/>
</dbReference>
<dbReference type="InterPro" id="IPR003953">
    <property type="entry name" value="FAD-dep_OxRdtase_2_FAD-bd"/>
</dbReference>
<dbReference type="GO" id="GO:0016614">
    <property type="term" value="F:oxidoreductase activity, acting on CH-OH group of donors"/>
    <property type="evidence" value="ECO:0007669"/>
    <property type="project" value="InterPro"/>
</dbReference>
<reference evidence="9 10" key="1">
    <citation type="submission" date="2018-10" db="EMBL/GenBank/DDBJ databases">
        <title>Ulvibacterium marinum gen. nov., sp. nov., a novel marine bacterium of the family Flavobacteriaceae, isolated from a culture of the green alga Ulva prolifera.</title>
        <authorList>
            <person name="Zhang Z."/>
        </authorList>
    </citation>
    <scope>NUCLEOTIDE SEQUENCE [LARGE SCALE GENOMIC DNA]</scope>
    <source>
        <strain evidence="9 10">CCMM003</strain>
    </source>
</reference>
<dbReference type="Gene3D" id="3.50.50.60">
    <property type="entry name" value="FAD/NAD(P)-binding domain"/>
    <property type="match status" value="2"/>
</dbReference>
<dbReference type="Pfam" id="PF00890">
    <property type="entry name" value="FAD_binding_2"/>
    <property type="match status" value="1"/>
</dbReference>
<sequence length="573" mass="63534">MQIKESSEVYDVIIVGSGAGGGMATKQLADAGLNVAVVEAGPFFDPADPKTMTQLKWPYESPRRGAGTDRAFGEWDMAYGGWEIEGEPYTHAEGTEFHWFRSHMLGGRTNHWGRISLRFGPKDFKGKTRDGHGDDWPIGYEDVKPYYDKVDKLIGVFGTNEGLENDPDGFFLPPPKPRLHELFYIEGAKKSGVPVYPSRMSMLTKKINNDRGVCFYCGQCGRSCSVYADFSAGSCLIFPAQKNGGKVKIFVNSVVREVTTNEEGKATGVSYISKDDRKEYKLKGKVVVLAASACSSARILLNSKSKQHPNGLGNSSDVMGKYLHDSTGASRAGFIPALMNRKVSYNEDGVGGMHVYSPWWGDNSKLDFPRGYHIEIWGGMGQPNYGFAMNPNEFNKFFGLPVGGYGDSLREDVKKYYGSVVGMSGRGEGVARKENYCEIDPTTVDQFGIPVLKFNYKWSDLEVKQAKHMQDTFEEILHNMGGEPLGDKPDKDQNYGLLAPGKIIHEVGTTRMGDDPKTSVTNKFQQLHDVDNVFIVDAGPFVSQADKNCTWTIMALSWRASDYIIEQLKQQNI</sequence>
<evidence type="ECO:0000259" key="7">
    <source>
        <dbReference type="Pfam" id="PF00890"/>
    </source>
</evidence>
<evidence type="ECO:0000313" key="9">
    <source>
        <dbReference type="EMBL" id="RKN78150.1"/>
    </source>
</evidence>
<evidence type="ECO:0000256" key="1">
    <source>
        <dbReference type="ARBA" id="ARBA00001974"/>
    </source>
</evidence>
<dbReference type="RefSeq" id="WP_120714047.1">
    <property type="nucleotide sequence ID" value="NZ_CANMKH010000003.1"/>
</dbReference>
<evidence type="ECO:0000259" key="8">
    <source>
        <dbReference type="Pfam" id="PF05199"/>
    </source>
</evidence>
<comment type="similarity">
    <text evidence="2">Belongs to the GMC oxidoreductase family.</text>
</comment>
<feature type="domain" description="Glucose-methanol-choline oxidoreductase N-terminal" evidence="6">
    <location>
        <begin position="139"/>
        <end position="310"/>
    </location>
</feature>
<gene>
    <name evidence="9" type="ORF">D7Z94_21830</name>
</gene>
<dbReference type="PANTHER" id="PTHR42784:SF1">
    <property type="entry name" value="PYRANOSE 2-OXIDASE"/>
    <property type="match status" value="1"/>
</dbReference>
<dbReference type="EMBL" id="RBCJ01000005">
    <property type="protein sequence ID" value="RKN78150.1"/>
    <property type="molecule type" value="Genomic_DNA"/>
</dbReference>
<dbReference type="SUPFAM" id="SSF54373">
    <property type="entry name" value="FAD-linked reductases, C-terminal domain"/>
    <property type="match status" value="1"/>
</dbReference>
<feature type="domain" description="FAD-dependent oxidoreductase 2 FAD-binding" evidence="7">
    <location>
        <begin position="11"/>
        <end position="43"/>
    </location>
</feature>
<evidence type="ECO:0000256" key="5">
    <source>
        <dbReference type="ARBA" id="ARBA00023002"/>
    </source>
</evidence>
<dbReference type="InterPro" id="IPR036188">
    <property type="entry name" value="FAD/NAD-bd_sf"/>
</dbReference>
<keyword evidence="10" id="KW-1185">Reference proteome</keyword>
<evidence type="ECO:0000259" key="6">
    <source>
        <dbReference type="Pfam" id="PF00732"/>
    </source>
</evidence>
<accession>A0A3B0BYY8</accession>
<dbReference type="Pfam" id="PF05199">
    <property type="entry name" value="GMC_oxred_C"/>
    <property type="match status" value="1"/>
</dbReference>
<dbReference type="OrthoDB" id="9787779at2"/>
<evidence type="ECO:0000256" key="4">
    <source>
        <dbReference type="ARBA" id="ARBA00022827"/>
    </source>
</evidence>
<feature type="domain" description="Glucose-methanol-choline oxidoreductase C-terminal" evidence="8">
    <location>
        <begin position="439"/>
        <end position="556"/>
    </location>
</feature>
<evidence type="ECO:0000256" key="2">
    <source>
        <dbReference type="ARBA" id="ARBA00010790"/>
    </source>
</evidence>
<dbReference type="Pfam" id="PF00732">
    <property type="entry name" value="GMC_oxred_N"/>
    <property type="match status" value="1"/>
</dbReference>
<keyword evidence="3" id="KW-0285">Flavoprotein</keyword>
<dbReference type="InterPro" id="IPR007867">
    <property type="entry name" value="GMC_OxRtase_C"/>
</dbReference>
<dbReference type="InterPro" id="IPR051473">
    <property type="entry name" value="P2Ox-like"/>
</dbReference>
<name>A0A3B0BYY8_9FLAO</name>
<organism evidence="9 10">
    <name type="scientific">Ulvibacterium marinum</name>
    <dbReference type="NCBI Taxonomy" id="2419782"/>
    <lineage>
        <taxon>Bacteria</taxon>
        <taxon>Pseudomonadati</taxon>
        <taxon>Bacteroidota</taxon>
        <taxon>Flavobacteriia</taxon>
        <taxon>Flavobacteriales</taxon>
        <taxon>Flavobacteriaceae</taxon>
        <taxon>Ulvibacterium</taxon>
    </lineage>
</organism>
<comment type="cofactor">
    <cofactor evidence="1">
        <name>FAD</name>
        <dbReference type="ChEBI" id="CHEBI:57692"/>
    </cofactor>
</comment>
<evidence type="ECO:0000313" key="10">
    <source>
        <dbReference type="Proteomes" id="UP000276603"/>
    </source>
</evidence>
<comment type="caution">
    <text evidence="9">The sequence shown here is derived from an EMBL/GenBank/DDBJ whole genome shotgun (WGS) entry which is preliminary data.</text>
</comment>
<dbReference type="Proteomes" id="UP000276603">
    <property type="component" value="Unassembled WGS sequence"/>
</dbReference>
<proteinExistence type="inferred from homology"/>